<sequence>MRSWRERVCRTAPVPRWLAHLIDTIILAALALLVVHSVSQGAGPRRMQMARVAEAVKGGTLPAARIGAALRQRFGRRAEWPQWAPLEVTGSAREALARSAVLSKTAESLSFGSTWPVEALRRAAGNGSVSATPASTTRANAVGAIVLGVLLVALFVLYLIGFFGVLRKCGYPGWYAVMPFTGPLALCEAGGNVWLWVVAKLLTYPPLSTVADVFIFYGLSVSFVGKRSGGAGAEGWSAAPSEKSIWDDFSWSAFWLTVGFLFVPFLAFPLVAFHDGMQYDARYRARLAERMGSGGAAEYEPIA</sequence>
<proteinExistence type="predicted"/>
<dbReference type="Proteomes" id="UP001301350">
    <property type="component" value="Unassembled WGS sequence"/>
</dbReference>
<dbReference type="AlphaFoldDB" id="A0AAV9IZT7"/>
<dbReference type="EMBL" id="JANCYW010000014">
    <property type="protein sequence ID" value="KAK4537845.1"/>
    <property type="molecule type" value="Genomic_DNA"/>
</dbReference>
<protein>
    <submittedName>
        <fullName evidence="2">Uncharacterized protein</fullName>
    </submittedName>
</protein>
<evidence type="ECO:0000313" key="2">
    <source>
        <dbReference type="EMBL" id="KAK4537845.1"/>
    </source>
</evidence>
<feature type="transmembrane region" description="Helical" evidence="1">
    <location>
        <begin position="141"/>
        <end position="166"/>
    </location>
</feature>
<evidence type="ECO:0000256" key="1">
    <source>
        <dbReference type="SAM" id="Phobius"/>
    </source>
</evidence>
<organism evidence="2 3">
    <name type="scientific">Cyanidium caldarium</name>
    <name type="common">Red alga</name>
    <dbReference type="NCBI Taxonomy" id="2771"/>
    <lineage>
        <taxon>Eukaryota</taxon>
        <taxon>Rhodophyta</taxon>
        <taxon>Bangiophyceae</taxon>
        <taxon>Cyanidiales</taxon>
        <taxon>Cyanidiaceae</taxon>
        <taxon>Cyanidium</taxon>
    </lineage>
</organism>
<keyword evidence="1" id="KW-0472">Membrane</keyword>
<reference evidence="2 3" key="1">
    <citation type="submission" date="2022-07" db="EMBL/GenBank/DDBJ databases">
        <title>Genome-wide signatures of adaptation to extreme environments.</title>
        <authorList>
            <person name="Cho C.H."/>
            <person name="Yoon H.S."/>
        </authorList>
    </citation>
    <scope>NUCLEOTIDE SEQUENCE [LARGE SCALE GENOMIC DNA]</scope>
    <source>
        <strain evidence="2 3">DBV 063 E5</strain>
    </source>
</reference>
<evidence type="ECO:0000313" key="3">
    <source>
        <dbReference type="Proteomes" id="UP001301350"/>
    </source>
</evidence>
<feature type="transmembrane region" description="Helical" evidence="1">
    <location>
        <begin position="253"/>
        <end position="273"/>
    </location>
</feature>
<keyword evidence="1" id="KW-0812">Transmembrane</keyword>
<keyword evidence="1" id="KW-1133">Transmembrane helix</keyword>
<name>A0AAV9IZT7_CYACA</name>
<feature type="transmembrane region" description="Helical" evidence="1">
    <location>
        <begin position="173"/>
        <end position="197"/>
    </location>
</feature>
<keyword evidence="3" id="KW-1185">Reference proteome</keyword>
<feature type="transmembrane region" description="Helical" evidence="1">
    <location>
        <begin position="21"/>
        <end position="39"/>
    </location>
</feature>
<comment type="caution">
    <text evidence="2">The sequence shown here is derived from an EMBL/GenBank/DDBJ whole genome shotgun (WGS) entry which is preliminary data.</text>
</comment>
<gene>
    <name evidence="2" type="ORF">CDCA_CDCA14G3870</name>
</gene>
<accession>A0AAV9IZT7</accession>